<evidence type="ECO:0000256" key="1">
    <source>
        <dbReference type="ARBA" id="ARBA00004365"/>
    </source>
</evidence>
<dbReference type="InterPro" id="IPR002371">
    <property type="entry name" value="FlgK"/>
</dbReference>
<evidence type="ECO:0000259" key="6">
    <source>
        <dbReference type="Pfam" id="PF22638"/>
    </source>
</evidence>
<comment type="subcellular location">
    <subcellularLocation>
        <location evidence="1">Bacterial flagellum</location>
    </subcellularLocation>
    <subcellularLocation>
        <location evidence="2">Secreted</location>
    </subcellularLocation>
</comment>
<dbReference type="PANTHER" id="PTHR30033">
    <property type="entry name" value="FLAGELLAR HOOK-ASSOCIATED PROTEIN 1"/>
    <property type="match status" value="1"/>
</dbReference>
<feature type="non-terminal residue" evidence="7">
    <location>
        <position position="204"/>
    </location>
</feature>
<protein>
    <recommendedName>
        <fullName evidence="6">Flagellar hook-associated protein FlgK helical domain-containing protein</fullName>
    </recommendedName>
</protein>
<dbReference type="GO" id="GO:0005198">
    <property type="term" value="F:structural molecule activity"/>
    <property type="evidence" value="ECO:0007669"/>
    <property type="project" value="InterPro"/>
</dbReference>
<dbReference type="GO" id="GO:0009424">
    <property type="term" value="C:bacterial-type flagellum hook"/>
    <property type="evidence" value="ECO:0007669"/>
    <property type="project" value="InterPro"/>
</dbReference>
<evidence type="ECO:0000256" key="5">
    <source>
        <dbReference type="ARBA" id="ARBA00023143"/>
    </source>
</evidence>
<proteinExistence type="inferred from homology"/>
<evidence type="ECO:0000313" key="7">
    <source>
        <dbReference type="EMBL" id="SVE07085.1"/>
    </source>
</evidence>
<evidence type="ECO:0000256" key="4">
    <source>
        <dbReference type="ARBA" id="ARBA00022525"/>
    </source>
</evidence>
<sequence>MPGLTGTINMARISLQANQRAIELAGHNLANVSNPAYSRQRLNLQTAHGIPVEHGLQGSGVEVTGIDQFRDILLDRQIANEGSVLAYLKEKQKILQFAESMIGQDLDRTSSSPEGKAASKGVSGQMGLGDNLSEFFNALQALSSNPSSQAYRQVVVFKAQNLSEKFNRIDFRLGELLHDLNSEVVSMADDVNDAITFLEQVGQL</sequence>
<dbReference type="GO" id="GO:0044780">
    <property type="term" value="P:bacterial-type flagellum assembly"/>
    <property type="evidence" value="ECO:0007669"/>
    <property type="project" value="InterPro"/>
</dbReference>
<keyword evidence="5" id="KW-0975">Bacterial flagellum</keyword>
<feature type="domain" description="Flagellar hook-associated protein FlgK helical" evidence="6">
    <location>
        <begin position="125"/>
        <end position="200"/>
    </location>
</feature>
<evidence type="ECO:0000256" key="3">
    <source>
        <dbReference type="ARBA" id="ARBA00009677"/>
    </source>
</evidence>
<organism evidence="7">
    <name type="scientific">marine metagenome</name>
    <dbReference type="NCBI Taxonomy" id="408172"/>
    <lineage>
        <taxon>unclassified sequences</taxon>
        <taxon>metagenomes</taxon>
        <taxon>ecological metagenomes</taxon>
    </lineage>
</organism>
<dbReference type="Pfam" id="PF22638">
    <property type="entry name" value="FlgK_D1"/>
    <property type="match status" value="1"/>
</dbReference>
<accession>A0A383AIR5</accession>
<dbReference type="EMBL" id="UINC01192109">
    <property type="protein sequence ID" value="SVE07085.1"/>
    <property type="molecule type" value="Genomic_DNA"/>
</dbReference>
<gene>
    <name evidence="7" type="ORF">METZ01_LOCUS459939</name>
</gene>
<evidence type="ECO:0000256" key="2">
    <source>
        <dbReference type="ARBA" id="ARBA00004613"/>
    </source>
</evidence>
<dbReference type="GO" id="GO:0005576">
    <property type="term" value="C:extracellular region"/>
    <property type="evidence" value="ECO:0007669"/>
    <property type="project" value="UniProtKB-SubCell"/>
</dbReference>
<comment type="similarity">
    <text evidence="3">Belongs to the flagella basal body rod proteins family.</text>
</comment>
<keyword evidence="4" id="KW-0964">Secreted</keyword>
<dbReference type="PANTHER" id="PTHR30033:SF1">
    <property type="entry name" value="FLAGELLAR HOOK-ASSOCIATED PROTEIN 1"/>
    <property type="match status" value="1"/>
</dbReference>
<dbReference type="AlphaFoldDB" id="A0A383AIR5"/>
<dbReference type="InterPro" id="IPR053927">
    <property type="entry name" value="FlgK_helical"/>
</dbReference>
<reference evidence="7" key="1">
    <citation type="submission" date="2018-05" db="EMBL/GenBank/DDBJ databases">
        <authorList>
            <person name="Lanie J.A."/>
            <person name="Ng W.-L."/>
            <person name="Kazmierczak K.M."/>
            <person name="Andrzejewski T.M."/>
            <person name="Davidsen T.M."/>
            <person name="Wayne K.J."/>
            <person name="Tettelin H."/>
            <person name="Glass J.I."/>
            <person name="Rusch D."/>
            <person name="Podicherti R."/>
            <person name="Tsui H.-C.T."/>
            <person name="Winkler M.E."/>
        </authorList>
    </citation>
    <scope>NUCLEOTIDE SEQUENCE</scope>
</reference>
<name>A0A383AIR5_9ZZZZ</name>